<organism evidence="6 7">
    <name type="scientific">Pandoraea thiooxydans</name>
    <dbReference type="NCBI Taxonomy" id="445709"/>
    <lineage>
        <taxon>Bacteria</taxon>
        <taxon>Pseudomonadati</taxon>
        <taxon>Pseudomonadota</taxon>
        <taxon>Betaproteobacteria</taxon>
        <taxon>Burkholderiales</taxon>
        <taxon>Burkholderiaceae</taxon>
        <taxon>Pandoraea</taxon>
    </lineage>
</organism>
<gene>
    <name evidence="6" type="ORF">ABW99_07405</name>
</gene>
<dbReference type="OrthoDB" id="7021192at2"/>
<evidence type="ECO:0008006" key="8">
    <source>
        <dbReference type="Google" id="ProtNLM"/>
    </source>
</evidence>
<keyword evidence="3 5" id="KW-1133">Transmembrane helix</keyword>
<dbReference type="KEGG" id="ptx:ABW99_07405"/>
<evidence type="ECO:0000256" key="5">
    <source>
        <dbReference type="SAM" id="Phobius"/>
    </source>
</evidence>
<evidence type="ECO:0000313" key="7">
    <source>
        <dbReference type="Proteomes" id="UP000036700"/>
    </source>
</evidence>
<feature type="transmembrane region" description="Helical" evidence="5">
    <location>
        <begin position="47"/>
        <end position="67"/>
    </location>
</feature>
<keyword evidence="7" id="KW-1185">Reference proteome</keyword>
<dbReference type="AlphaFoldDB" id="A0A0G3EPX0"/>
<evidence type="ECO:0000256" key="2">
    <source>
        <dbReference type="ARBA" id="ARBA00022692"/>
    </source>
</evidence>
<name>A0A0G3EPX0_9BURK</name>
<evidence type="ECO:0000313" key="6">
    <source>
        <dbReference type="EMBL" id="AKJ68064.1"/>
    </source>
</evidence>
<keyword evidence="4 5" id="KW-0472">Membrane</keyword>
<dbReference type="PATRIC" id="fig|445709.3.peg.1581"/>
<dbReference type="EMBL" id="CP011568">
    <property type="protein sequence ID" value="AKJ68064.1"/>
    <property type="molecule type" value="Genomic_DNA"/>
</dbReference>
<accession>A0A0G3EPX0</accession>
<dbReference type="InterPro" id="IPR012451">
    <property type="entry name" value="DUF1656"/>
</dbReference>
<dbReference type="Pfam" id="PF07869">
    <property type="entry name" value="DUF1656"/>
    <property type="match status" value="1"/>
</dbReference>
<dbReference type="RefSeq" id="WP_047213884.1">
    <property type="nucleotide sequence ID" value="NZ_CP011568.3"/>
</dbReference>
<dbReference type="STRING" id="445709.ABW99_07405"/>
<dbReference type="Proteomes" id="UP000036700">
    <property type="component" value="Chromosome"/>
</dbReference>
<keyword evidence="2 5" id="KW-0812">Transmembrane</keyword>
<protein>
    <recommendedName>
        <fullName evidence="8">Na+-dependent transporter</fullName>
    </recommendedName>
</protein>
<sequence length="69" mass="7790">MSGEINIYGVFVPSVLGWMLIAFAITTGLRMLLGRAGLYRHVWHRSLFNLALYVIVLGGTVFLIHWLQS</sequence>
<feature type="transmembrane region" description="Helical" evidence="5">
    <location>
        <begin position="6"/>
        <end position="26"/>
    </location>
</feature>
<evidence type="ECO:0000256" key="4">
    <source>
        <dbReference type="ARBA" id="ARBA00023136"/>
    </source>
</evidence>
<proteinExistence type="predicted"/>
<reference evidence="7" key="1">
    <citation type="submission" date="2015-06" db="EMBL/GenBank/DDBJ databases">
        <authorList>
            <person name="Lim Y.L."/>
            <person name="Ee R."/>
            <person name="Yong D."/>
            <person name="How K.Y."/>
            <person name="Yin W.F."/>
            <person name="Chan K.G."/>
        </authorList>
    </citation>
    <scope>NUCLEOTIDE SEQUENCE [LARGE SCALE GENOMIC DNA]</scope>
    <source>
        <strain evidence="7">DSM 25325</strain>
    </source>
</reference>
<evidence type="ECO:0000256" key="1">
    <source>
        <dbReference type="ARBA" id="ARBA00022475"/>
    </source>
</evidence>
<evidence type="ECO:0000256" key="3">
    <source>
        <dbReference type="ARBA" id="ARBA00022989"/>
    </source>
</evidence>
<keyword evidence="1" id="KW-1003">Cell membrane</keyword>